<name>A0A814LJF7_ADIRI</name>
<feature type="domain" description="EF-hand" evidence="5">
    <location>
        <begin position="127"/>
        <end position="162"/>
    </location>
</feature>
<feature type="signal peptide" evidence="4">
    <location>
        <begin position="1"/>
        <end position="17"/>
    </location>
</feature>
<evidence type="ECO:0000313" key="6">
    <source>
        <dbReference type="EMBL" id="CAF1066616.1"/>
    </source>
</evidence>
<keyword evidence="1" id="KW-0479">Metal-binding</keyword>
<dbReference type="GO" id="GO:0005509">
    <property type="term" value="F:calcium ion binding"/>
    <property type="evidence" value="ECO:0007669"/>
    <property type="project" value="InterPro"/>
</dbReference>
<evidence type="ECO:0000259" key="5">
    <source>
        <dbReference type="PROSITE" id="PS50222"/>
    </source>
</evidence>
<reference evidence="6" key="1">
    <citation type="submission" date="2021-02" db="EMBL/GenBank/DDBJ databases">
        <authorList>
            <person name="Nowell W R."/>
        </authorList>
    </citation>
    <scope>NUCLEOTIDE SEQUENCE</scope>
</reference>
<dbReference type="OrthoDB" id="9978834at2759"/>
<evidence type="ECO:0000313" key="7">
    <source>
        <dbReference type="EMBL" id="CAF1092031.1"/>
    </source>
</evidence>
<dbReference type="PANTHER" id="PTHR10827:SF98">
    <property type="entry name" value="45 KDA CALCIUM-BINDING PROTEIN"/>
    <property type="match status" value="1"/>
</dbReference>
<dbReference type="EMBL" id="CAJNOJ010000094">
    <property type="protein sequence ID" value="CAF1092031.1"/>
    <property type="molecule type" value="Genomic_DNA"/>
</dbReference>
<dbReference type="Pfam" id="PF13499">
    <property type="entry name" value="EF-hand_7"/>
    <property type="match status" value="1"/>
</dbReference>
<evidence type="ECO:0000313" key="8">
    <source>
        <dbReference type="Proteomes" id="UP000663828"/>
    </source>
</evidence>
<keyword evidence="2" id="KW-0677">Repeat</keyword>
<dbReference type="Gene3D" id="1.10.238.10">
    <property type="entry name" value="EF-hand"/>
    <property type="match status" value="2"/>
</dbReference>
<dbReference type="PROSITE" id="PS50222">
    <property type="entry name" value="EF_HAND_2"/>
    <property type="match status" value="3"/>
</dbReference>
<dbReference type="GO" id="GO:0005783">
    <property type="term" value="C:endoplasmic reticulum"/>
    <property type="evidence" value="ECO:0007669"/>
    <property type="project" value="TreeGrafter"/>
</dbReference>
<dbReference type="SMART" id="SM00054">
    <property type="entry name" value="EFh"/>
    <property type="match status" value="4"/>
</dbReference>
<dbReference type="Proteomes" id="UP000663828">
    <property type="component" value="Unassembled WGS sequence"/>
</dbReference>
<keyword evidence="4" id="KW-0732">Signal</keyword>
<dbReference type="EMBL" id="CAJNOR010001060">
    <property type="protein sequence ID" value="CAF1066616.1"/>
    <property type="molecule type" value="Genomic_DNA"/>
</dbReference>
<keyword evidence="3" id="KW-0106">Calcium</keyword>
<sequence>MNLLVVKISSLLCIITAMPIDQNNNKTENSTLNAGVRGMMSEYHIDKLPAALRISQIIPKFQAPKKFNITKIVQDMKDFGIHSLKDEKHIEALPLERDGKINPEFHKEIFLGNHELFESDIQHNEEKRNKKLEEIFRVADVDHDERLSKEEMLNYVLKNIHEHLREAKLRNAQLFLFIDSNEDGKVTWNEYFALYVKFHNMNETGIKETDPFDFIQGPFDNNFQRELVNIRYRWTDADAGADNELNIDEFLAFRHPEIAGHSYKHIVDDMLIQMDRNEDQQLNETEFAFLPSSVLEDGGNKEWVEMDKRWLEEQRNEFREMDENHDGILTKDELLHAYDPLNRVHISNQIKKLYSKVDDSPSDNLLSLNEIQKHADVFTDMQLLDTEKALHEEM</sequence>
<dbReference type="PROSITE" id="PS00018">
    <property type="entry name" value="EF_HAND_1"/>
    <property type="match status" value="3"/>
</dbReference>
<evidence type="ECO:0000256" key="1">
    <source>
        <dbReference type="ARBA" id="ARBA00022723"/>
    </source>
</evidence>
<evidence type="ECO:0000256" key="2">
    <source>
        <dbReference type="ARBA" id="ARBA00022737"/>
    </source>
</evidence>
<evidence type="ECO:0000256" key="4">
    <source>
        <dbReference type="SAM" id="SignalP"/>
    </source>
</evidence>
<evidence type="ECO:0000256" key="3">
    <source>
        <dbReference type="ARBA" id="ARBA00022837"/>
    </source>
</evidence>
<keyword evidence="8" id="KW-1185">Reference proteome</keyword>
<dbReference type="AlphaFoldDB" id="A0A814LJF7"/>
<gene>
    <name evidence="7" type="ORF">EDS130_LOCUS19531</name>
    <name evidence="6" type="ORF">XAT740_LOCUS16577</name>
</gene>
<protein>
    <recommendedName>
        <fullName evidence="5">EF-hand domain-containing protein</fullName>
    </recommendedName>
</protein>
<dbReference type="Proteomes" id="UP000663852">
    <property type="component" value="Unassembled WGS sequence"/>
</dbReference>
<comment type="caution">
    <text evidence="6">The sequence shown here is derived from an EMBL/GenBank/DDBJ whole genome shotgun (WGS) entry which is preliminary data.</text>
</comment>
<dbReference type="InterPro" id="IPR018247">
    <property type="entry name" value="EF_Hand_1_Ca_BS"/>
</dbReference>
<proteinExistence type="predicted"/>
<dbReference type="Pfam" id="PF13202">
    <property type="entry name" value="EF-hand_5"/>
    <property type="match status" value="1"/>
</dbReference>
<feature type="chain" id="PRO_5035601639" description="EF-hand domain-containing protein" evidence="4">
    <location>
        <begin position="18"/>
        <end position="394"/>
    </location>
</feature>
<organism evidence="6 8">
    <name type="scientific">Adineta ricciae</name>
    <name type="common">Rotifer</name>
    <dbReference type="NCBI Taxonomy" id="249248"/>
    <lineage>
        <taxon>Eukaryota</taxon>
        <taxon>Metazoa</taxon>
        <taxon>Spiralia</taxon>
        <taxon>Gnathifera</taxon>
        <taxon>Rotifera</taxon>
        <taxon>Eurotatoria</taxon>
        <taxon>Bdelloidea</taxon>
        <taxon>Adinetida</taxon>
        <taxon>Adinetidae</taxon>
        <taxon>Adineta</taxon>
    </lineage>
</organism>
<accession>A0A814LJF7</accession>
<dbReference type="GO" id="GO:0017156">
    <property type="term" value="P:calcium-ion regulated exocytosis"/>
    <property type="evidence" value="ECO:0007669"/>
    <property type="project" value="TreeGrafter"/>
</dbReference>
<dbReference type="InterPro" id="IPR011992">
    <property type="entry name" value="EF-hand-dom_pair"/>
</dbReference>
<feature type="domain" description="EF-hand" evidence="5">
    <location>
        <begin position="309"/>
        <end position="344"/>
    </location>
</feature>
<feature type="domain" description="EF-hand" evidence="5">
    <location>
        <begin position="166"/>
        <end position="201"/>
    </location>
</feature>
<dbReference type="PANTHER" id="PTHR10827">
    <property type="entry name" value="RETICULOCALBIN"/>
    <property type="match status" value="1"/>
</dbReference>
<dbReference type="InterPro" id="IPR002048">
    <property type="entry name" value="EF_hand_dom"/>
</dbReference>
<dbReference type="SUPFAM" id="SSF47473">
    <property type="entry name" value="EF-hand"/>
    <property type="match status" value="2"/>
</dbReference>